<dbReference type="AlphaFoldDB" id="A0A8J9YQC6"/>
<dbReference type="EMBL" id="OV696686">
    <property type="protein sequence ID" value="CAH1230555.1"/>
    <property type="molecule type" value="Genomic_DNA"/>
</dbReference>
<organism evidence="3 4">
    <name type="scientific">Branchiostoma lanceolatum</name>
    <name type="common">Common lancelet</name>
    <name type="synonym">Amphioxus lanceolatum</name>
    <dbReference type="NCBI Taxonomy" id="7740"/>
    <lineage>
        <taxon>Eukaryota</taxon>
        <taxon>Metazoa</taxon>
        <taxon>Chordata</taxon>
        <taxon>Cephalochordata</taxon>
        <taxon>Leptocardii</taxon>
        <taxon>Amphioxiformes</taxon>
        <taxon>Branchiostomatidae</taxon>
        <taxon>Branchiostoma</taxon>
    </lineage>
</organism>
<dbReference type="Proteomes" id="UP000838412">
    <property type="component" value="Chromosome 1"/>
</dbReference>
<dbReference type="OrthoDB" id="10543332at2759"/>
<feature type="transmembrane region" description="Helical" evidence="2">
    <location>
        <begin position="51"/>
        <end position="71"/>
    </location>
</feature>
<feature type="transmembrane region" description="Helical" evidence="2">
    <location>
        <begin position="12"/>
        <end position="31"/>
    </location>
</feature>
<dbReference type="PROSITE" id="PS51257">
    <property type="entry name" value="PROKAR_LIPOPROTEIN"/>
    <property type="match status" value="1"/>
</dbReference>
<evidence type="ECO:0000313" key="3">
    <source>
        <dbReference type="EMBL" id="CAH1230555.1"/>
    </source>
</evidence>
<proteinExistence type="predicted"/>
<feature type="compositionally biased region" description="Polar residues" evidence="1">
    <location>
        <begin position="323"/>
        <end position="332"/>
    </location>
</feature>
<name>A0A8J9YQC6_BRALA</name>
<accession>A0A8J9YQC6</accession>
<sequence>MASSKEAVCVYMAIRVLGVVLFLGGCIMITVTLSVESCLLFCNHDRTPTGGIAVVVAGVVAAALSVALQWCSEVQHREGPSDVEDVLVHYTRLLPEYKTDSKRPSLETDTVDDITGQPVQEGPRITPAAIDEKLKNISGWNLLRDNPTKREGKFRHKINVVQLSPSYSEVDDFSFTVIDEYPRHYDTPDLCDCLEFGDEHGTRYYDTKRTERRNDVRTINHTSDETLERNEDALKMSSLEASQTQSHSGLSTVDTSSCSVLNTTHVQLRSGFKDYHAFQTTETAKGFETSILPPTDTEDTNENLPGTDLDPTLLGNSFRDNHAFQTTDTAQRPSVPPPTETEDTNENLPGLGQRRGVRDLRVIIPISHTKISLVPYTPTPTCTPFETPDSPRSHKSPFKDVRRHWGVSTLTADRYDTHLSV</sequence>
<reference evidence="3" key="1">
    <citation type="submission" date="2022-01" db="EMBL/GenBank/DDBJ databases">
        <authorList>
            <person name="Braso-Vives M."/>
        </authorList>
    </citation>
    <scope>NUCLEOTIDE SEQUENCE</scope>
</reference>
<keyword evidence="2" id="KW-1133">Transmembrane helix</keyword>
<evidence type="ECO:0000256" key="2">
    <source>
        <dbReference type="SAM" id="Phobius"/>
    </source>
</evidence>
<keyword evidence="2" id="KW-0812">Transmembrane</keyword>
<protein>
    <submittedName>
        <fullName evidence="3">Hypp319 protein</fullName>
    </submittedName>
</protein>
<evidence type="ECO:0000313" key="4">
    <source>
        <dbReference type="Proteomes" id="UP000838412"/>
    </source>
</evidence>
<keyword evidence="2" id="KW-0472">Membrane</keyword>
<feature type="region of interest" description="Disordered" evidence="1">
    <location>
        <begin position="286"/>
        <end position="352"/>
    </location>
</feature>
<gene>
    <name evidence="3" type="primary">Hypp319</name>
    <name evidence="3" type="ORF">BLAG_LOCUS1086</name>
</gene>
<evidence type="ECO:0000256" key="1">
    <source>
        <dbReference type="SAM" id="MobiDB-lite"/>
    </source>
</evidence>
<keyword evidence="4" id="KW-1185">Reference proteome</keyword>
<feature type="region of interest" description="Disordered" evidence="1">
    <location>
        <begin position="102"/>
        <end position="122"/>
    </location>
</feature>